<feature type="domain" description="Sugar fermentation stimulation protein C-terminal" evidence="1">
    <location>
        <begin position="110"/>
        <end position="274"/>
    </location>
</feature>
<dbReference type="Pfam" id="PF03749">
    <property type="entry name" value="SfsA"/>
    <property type="match status" value="1"/>
</dbReference>
<organism evidence="2">
    <name type="scientific">viral metagenome</name>
    <dbReference type="NCBI Taxonomy" id="1070528"/>
    <lineage>
        <taxon>unclassified sequences</taxon>
        <taxon>metagenomes</taxon>
        <taxon>organismal metagenomes</taxon>
    </lineage>
</organism>
<dbReference type="GO" id="GO:0003677">
    <property type="term" value="F:DNA binding"/>
    <property type="evidence" value="ECO:0007669"/>
    <property type="project" value="InterPro"/>
</dbReference>
<dbReference type="PANTHER" id="PTHR30545:SF2">
    <property type="entry name" value="SUGAR FERMENTATION STIMULATION PROTEIN A"/>
    <property type="match status" value="1"/>
</dbReference>
<reference evidence="2" key="1">
    <citation type="journal article" date="2020" name="Nature">
        <title>Giant virus diversity and host interactions through global metagenomics.</title>
        <authorList>
            <person name="Schulz F."/>
            <person name="Roux S."/>
            <person name="Paez-Espino D."/>
            <person name="Jungbluth S."/>
            <person name="Walsh D.A."/>
            <person name="Denef V.J."/>
            <person name="McMahon K.D."/>
            <person name="Konstantinidis K.T."/>
            <person name="Eloe-Fadrosh E.A."/>
            <person name="Kyrpides N.C."/>
            <person name="Woyke T."/>
        </authorList>
    </citation>
    <scope>NUCLEOTIDE SEQUENCE</scope>
    <source>
        <strain evidence="2">GVMAG-M-3300025880-76</strain>
    </source>
</reference>
<evidence type="ECO:0000313" key="2">
    <source>
        <dbReference type="EMBL" id="QHU02497.1"/>
    </source>
</evidence>
<accession>A0A6C0JD94</accession>
<dbReference type="Gene3D" id="3.40.1350.60">
    <property type="match status" value="1"/>
</dbReference>
<sequence>MQVLFRLDELKRALIVKRPSAVCKSPYVADGFIVGDDNETRECDSGDAEQLHCPSLGCCGLSNKDSLVYVSHMPIKNKNKLLVCKHRVELSIIKTNSEGGELICGINPKLAERIVDNCISMNCLKQLNNVREYRREVKHLKSRFDFSGIDSDGNTFYLEVKNVPLADFVDCSKADRKMVDTSHFSFNDKIAYFPDGYRKKPTDVISPRALKHIEELQYIVENEKSRGIMCYVIQRTDVSSFQPSNLDKIYQDSVRRAMVAGVEIIVIVCEWKRDGSCVFIRDDLPINIF</sequence>
<dbReference type="AlphaFoldDB" id="A0A6C0JD94"/>
<proteinExistence type="predicted"/>
<dbReference type="PANTHER" id="PTHR30545">
    <property type="entry name" value="SUGAR FERMENTATION STIMULATION PROTEIN A"/>
    <property type="match status" value="1"/>
</dbReference>
<dbReference type="InterPro" id="IPR005224">
    <property type="entry name" value="SfsA"/>
</dbReference>
<dbReference type="EMBL" id="MN740360">
    <property type="protein sequence ID" value="QHU02497.1"/>
    <property type="molecule type" value="Genomic_DNA"/>
</dbReference>
<name>A0A6C0JD94_9ZZZZ</name>
<dbReference type="InterPro" id="IPR040452">
    <property type="entry name" value="SfsA_C"/>
</dbReference>
<protein>
    <recommendedName>
        <fullName evidence="1">Sugar fermentation stimulation protein C-terminal domain-containing protein</fullName>
    </recommendedName>
</protein>
<evidence type="ECO:0000259" key="1">
    <source>
        <dbReference type="Pfam" id="PF03749"/>
    </source>
</evidence>